<dbReference type="PRINTS" id="PR00037">
    <property type="entry name" value="HTHLACR"/>
</dbReference>
<keyword evidence="1" id="KW-0678">Repressor</keyword>
<dbReference type="InterPro" id="IPR018356">
    <property type="entry name" value="Tscrpt_reg_HTH_DeoR_CS"/>
</dbReference>
<dbReference type="SMART" id="SM00420">
    <property type="entry name" value="HTH_DEOR"/>
    <property type="match status" value="1"/>
</dbReference>
<evidence type="ECO:0000313" key="7">
    <source>
        <dbReference type="Proteomes" id="UP001179361"/>
    </source>
</evidence>
<dbReference type="SMART" id="SM01134">
    <property type="entry name" value="DeoRC"/>
    <property type="match status" value="1"/>
</dbReference>
<dbReference type="PANTHER" id="PTHR30363:SF4">
    <property type="entry name" value="GLYCEROL-3-PHOSPHATE REGULON REPRESSOR"/>
    <property type="match status" value="1"/>
</dbReference>
<dbReference type="InterPro" id="IPR036388">
    <property type="entry name" value="WH-like_DNA-bd_sf"/>
</dbReference>
<reference evidence="6" key="1">
    <citation type="submission" date="2021-11" db="EMBL/GenBank/DDBJ databases">
        <title>The complete genome of Massilia sp sp. G4R7.</title>
        <authorList>
            <person name="Liu L."/>
            <person name="Yue J."/>
            <person name="Yuan J."/>
            <person name="Yang F."/>
            <person name="Li L."/>
        </authorList>
    </citation>
    <scope>NUCLEOTIDE SEQUENCE</scope>
    <source>
        <strain evidence="6">G4R7</strain>
    </source>
</reference>
<accession>A0ABS8PZG8</accession>
<dbReference type="PROSITE" id="PS00894">
    <property type="entry name" value="HTH_DEOR_1"/>
    <property type="match status" value="1"/>
</dbReference>
<dbReference type="InterPro" id="IPR037171">
    <property type="entry name" value="NagB/RpiA_transferase-like"/>
</dbReference>
<dbReference type="InterPro" id="IPR050313">
    <property type="entry name" value="Carb_Metab_HTH_regulators"/>
</dbReference>
<organism evidence="6 7">
    <name type="scientific">Massilia phyllostachyos</name>
    <dbReference type="NCBI Taxonomy" id="2898585"/>
    <lineage>
        <taxon>Bacteria</taxon>
        <taxon>Pseudomonadati</taxon>
        <taxon>Pseudomonadota</taxon>
        <taxon>Betaproteobacteria</taxon>
        <taxon>Burkholderiales</taxon>
        <taxon>Oxalobacteraceae</taxon>
        <taxon>Telluria group</taxon>
        <taxon>Massilia</taxon>
    </lineage>
</organism>
<dbReference type="InterPro" id="IPR036390">
    <property type="entry name" value="WH_DNA-bd_sf"/>
</dbReference>
<evidence type="ECO:0000256" key="1">
    <source>
        <dbReference type="ARBA" id="ARBA00022491"/>
    </source>
</evidence>
<name>A0ABS8PZG8_9BURK</name>
<keyword evidence="3 6" id="KW-0238">DNA-binding</keyword>
<evidence type="ECO:0000256" key="2">
    <source>
        <dbReference type="ARBA" id="ARBA00023015"/>
    </source>
</evidence>
<dbReference type="SUPFAM" id="SSF46785">
    <property type="entry name" value="Winged helix' DNA-binding domain"/>
    <property type="match status" value="1"/>
</dbReference>
<dbReference type="InterPro" id="IPR014036">
    <property type="entry name" value="DeoR-like_C"/>
</dbReference>
<keyword evidence="7" id="KW-1185">Reference proteome</keyword>
<dbReference type="InterPro" id="IPR001034">
    <property type="entry name" value="DeoR_HTH"/>
</dbReference>
<proteinExistence type="predicted"/>
<evidence type="ECO:0000256" key="4">
    <source>
        <dbReference type="ARBA" id="ARBA00023163"/>
    </source>
</evidence>
<sequence>MQLAEERRQAIVDAVEQDGRVLAAELAQRLNTSEDTIRRDLRELDAAGLLRRVHGGAVRRAPLPSFGERAISELPRKNALAQMLRDCVRPGDTVLIDAGSTNLAFARLLEDGQAATVVTNSPQVALALGEFRRTRVVLLGGTYNAAKGAVMGAWTLAELQGLRADLCIVGVCAIDPERGLATEDAEEATIKAAMLAGSARSAAAVLNERLGDSAAFLFGRLTELDHLVLEADAPPDTIARLRQSAPGLDIQLAAKVRA</sequence>
<keyword evidence="2" id="KW-0805">Transcription regulation</keyword>
<dbReference type="RefSeq" id="WP_231056244.1">
    <property type="nucleotide sequence ID" value="NZ_JAJNOC010000001.1"/>
</dbReference>
<evidence type="ECO:0000256" key="3">
    <source>
        <dbReference type="ARBA" id="ARBA00023125"/>
    </source>
</evidence>
<gene>
    <name evidence="6" type="ORF">LQ564_01065</name>
</gene>
<dbReference type="Proteomes" id="UP001179361">
    <property type="component" value="Unassembled WGS sequence"/>
</dbReference>
<feature type="domain" description="HTH deoR-type" evidence="5">
    <location>
        <begin position="4"/>
        <end position="59"/>
    </location>
</feature>
<dbReference type="Pfam" id="PF08220">
    <property type="entry name" value="HTH_DeoR"/>
    <property type="match status" value="1"/>
</dbReference>
<dbReference type="PANTHER" id="PTHR30363">
    <property type="entry name" value="HTH-TYPE TRANSCRIPTIONAL REGULATOR SRLR-RELATED"/>
    <property type="match status" value="1"/>
</dbReference>
<dbReference type="Pfam" id="PF00455">
    <property type="entry name" value="DeoRC"/>
    <property type="match status" value="1"/>
</dbReference>
<dbReference type="EMBL" id="JAJNOC010000001">
    <property type="protein sequence ID" value="MCD2514900.1"/>
    <property type="molecule type" value="Genomic_DNA"/>
</dbReference>
<comment type="caution">
    <text evidence="6">The sequence shown here is derived from an EMBL/GenBank/DDBJ whole genome shotgun (WGS) entry which is preliminary data.</text>
</comment>
<dbReference type="GO" id="GO:0003677">
    <property type="term" value="F:DNA binding"/>
    <property type="evidence" value="ECO:0007669"/>
    <property type="project" value="UniProtKB-KW"/>
</dbReference>
<evidence type="ECO:0000313" key="6">
    <source>
        <dbReference type="EMBL" id="MCD2514900.1"/>
    </source>
</evidence>
<keyword evidence="4" id="KW-0804">Transcription</keyword>
<evidence type="ECO:0000259" key="5">
    <source>
        <dbReference type="PROSITE" id="PS51000"/>
    </source>
</evidence>
<protein>
    <submittedName>
        <fullName evidence="6">DeoR/GlpR family DNA-binding transcription regulator</fullName>
    </submittedName>
</protein>
<dbReference type="Gene3D" id="1.10.10.10">
    <property type="entry name" value="Winged helix-like DNA-binding domain superfamily/Winged helix DNA-binding domain"/>
    <property type="match status" value="1"/>
</dbReference>
<dbReference type="SUPFAM" id="SSF100950">
    <property type="entry name" value="NagB/RpiA/CoA transferase-like"/>
    <property type="match status" value="1"/>
</dbReference>
<dbReference type="PROSITE" id="PS51000">
    <property type="entry name" value="HTH_DEOR_2"/>
    <property type="match status" value="1"/>
</dbReference>